<proteinExistence type="predicted"/>
<protein>
    <submittedName>
        <fullName evidence="2">Uncharacterized protein</fullName>
    </submittedName>
</protein>
<feature type="region of interest" description="Disordered" evidence="1">
    <location>
        <begin position="81"/>
        <end position="118"/>
    </location>
</feature>
<dbReference type="HOGENOM" id="CLU_2076295_0_0_1"/>
<organism evidence="2 3">
    <name type="scientific">Amborella trichopoda</name>
    <dbReference type="NCBI Taxonomy" id="13333"/>
    <lineage>
        <taxon>Eukaryota</taxon>
        <taxon>Viridiplantae</taxon>
        <taxon>Streptophyta</taxon>
        <taxon>Embryophyta</taxon>
        <taxon>Tracheophyta</taxon>
        <taxon>Spermatophyta</taxon>
        <taxon>Magnoliopsida</taxon>
        <taxon>Amborellales</taxon>
        <taxon>Amborellaceae</taxon>
        <taxon>Amborella</taxon>
    </lineage>
</organism>
<dbReference type="AlphaFoldDB" id="W1P7Q3"/>
<keyword evidence="3" id="KW-1185">Reference proteome</keyword>
<reference evidence="3" key="1">
    <citation type="journal article" date="2013" name="Science">
        <title>The Amborella genome and the evolution of flowering plants.</title>
        <authorList>
            <consortium name="Amborella Genome Project"/>
        </authorList>
    </citation>
    <scope>NUCLEOTIDE SEQUENCE [LARGE SCALE GENOMIC DNA]</scope>
</reference>
<dbReference type="Gramene" id="ERN03015">
    <property type="protein sequence ID" value="ERN03015"/>
    <property type="gene ID" value="AMTR_s00207p00029640"/>
</dbReference>
<gene>
    <name evidence="2" type="ORF">AMTR_s00207p00029640</name>
</gene>
<dbReference type="EMBL" id="KI394426">
    <property type="protein sequence ID" value="ERN03015.1"/>
    <property type="molecule type" value="Genomic_DNA"/>
</dbReference>
<accession>W1P7Q3</accession>
<evidence type="ECO:0000313" key="2">
    <source>
        <dbReference type="EMBL" id="ERN03015.1"/>
    </source>
</evidence>
<name>W1P7Q3_AMBTC</name>
<evidence type="ECO:0000313" key="3">
    <source>
        <dbReference type="Proteomes" id="UP000017836"/>
    </source>
</evidence>
<evidence type="ECO:0000256" key="1">
    <source>
        <dbReference type="SAM" id="MobiDB-lite"/>
    </source>
</evidence>
<dbReference type="Proteomes" id="UP000017836">
    <property type="component" value="Unassembled WGS sequence"/>
</dbReference>
<sequence>MRYAKLFEVDWFTSAGPFLGVIRLQVQRMPDTSIRSKSFLKSLDSFLQLLLSKKNQLQLLDGNQNPLSQWVSSIARRQRRKVTGTTKLPKDGAPAQQLSLVTKKREVEHHQVGRMPKK</sequence>